<dbReference type="EMBL" id="MT459796">
    <property type="protein sequence ID" value="QJY30856.1"/>
    <property type="molecule type" value="Genomic_DNA"/>
</dbReference>
<evidence type="ECO:0000256" key="5">
    <source>
        <dbReference type="ARBA" id="ARBA00023002"/>
    </source>
</evidence>
<dbReference type="InterPro" id="IPR006094">
    <property type="entry name" value="Oxid_FAD_bind_N"/>
</dbReference>
<dbReference type="AlphaFoldDB" id="A0A6M6IGI6"/>
<keyword evidence="4" id="KW-0274">FAD</keyword>
<proteinExistence type="inferred from homology"/>
<sequence length="401" mass="43357">MSYTPSFIPEGSTMKPVQAITIGAGVNLEEVYAFADRHNVTFIGGSSGTVTAAGGFTLFGGHGVLTPLYGMGADRALEFRIVTPDGVSRTTNAVMNADLFWALRGAGSASFGVVLSATFKVEPAMPLTLALMQFDATQSDTGPFLSLLLNHSSTWAAEGWGGPMGGTYVALVTPLLNIDAANRSMSAVAAYIAARNGTVVLRRLGSFYEFYTTYMASASSVGIGTATLGTFRVIPKSLHHSEQARAAVLSTFAGLTAAGLTPYIFQTAPSRYNYSDTLDKANAVHKAWRDSYWLVGTSVSWGWNATLKERMHTAAMLQEVSRNLTTLAPEGSMYPNEADPWTENWRKEFWGEENYTKLLSIKRKYDPHNLLGCWKCVGFENVEMVQDLGYRCLGAFQSAGT</sequence>
<evidence type="ECO:0000313" key="7">
    <source>
        <dbReference type="EMBL" id="QJY30856.1"/>
    </source>
</evidence>
<dbReference type="InterPro" id="IPR012951">
    <property type="entry name" value="BBE"/>
</dbReference>
<protein>
    <submittedName>
        <fullName evidence="7">FAD-linked oxidoreductase</fullName>
    </submittedName>
</protein>
<dbReference type="Gene3D" id="3.30.465.10">
    <property type="match status" value="2"/>
</dbReference>
<dbReference type="Pfam" id="PF01565">
    <property type="entry name" value="FAD_binding_4"/>
    <property type="match status" value="1"/>
</dbReference>
<dbReference type="InterPro" id="IPR016166">
    <property type="entry name" value="FAD-bd_PCMH"/>
</dbReference>
<evidence type="ECO:0000256" key="1">
    <source>
        <dbReference type="ARBA" id="ARBA00001974"/>
    </source>
</evidence>
<dbReference type="GO" id="GO:0071949">
    <property type="term" value="F:FAD binding"/>
    <property type="evidence" value="ECO:0007669"/>
    <property type="project" value="InterPro"/>
</dbReference>
<comment type="cofactor">
    <cofactor evidence="1">
        <name>FAD</name>
        <dbReference type="ChEBI" id="CHEBI:57692"/>
    </cofactor>
</comment>
<dbReference type="InterPro" id="IPR036318">
    <property type="entry name" value="FAD-bd_PCMH-like_sf"/>
</dbReference>
<evidence type="ECO:0000259" key="6">
    <source>
        <dbReference type="PROSITE" id="PS51387"/>
    </source>
</evidence>
<evidence type="ECO:0000256" key="4">
    <source>
        <dbReference type="ARBA" id="ARBA00022827"/>
    </source>
</evidence>
<dbReference type="PROSITE" id="PS51387">
    <property type="entry name" value="FAD_PCMH"/>
    <property type="match status" value="1"/>
</dbReference>
<keyword evidence="3" id="KW-0285">Flavoprotein</keyword>
<name>A0A6M6IGI6_9PEZI</name>
<organism evidence="7">
    <name type="scientific">Discosia rubi</name>
    <dbReference type="NCBI Taxonomy" id="2502037"/>
    <lineage>
        <taxon>Eukaryota</taxon>
        <taxon>Fungi</taxon>
        <taxon>Dikarya</taxon>
        <taxon>Ascomycota</taxon>
        <taxon>Pezizomycotina</taxon>
        <taxon>Sordariomycetes</taxon>
        <taxon>Xylariomycetidae</taxon>
        <taxon>Amphisphaeriales</taxon>
        <taxon>Sporocadaceae</taxon>
        <taxon>Discosia</taxon>
    </lineage>
</organism>
<dbReference type="InterPro" id="IPR050416">
    <property type="entry name" value="FAD-linked_Oxidoreductase"/>
</dbReference>
<dbReference type="SUPFAM" id="SSF56176">
    <property type="entry name" value="FAD-binding/transporter-associated domain-like"/>
    <property type="match status" value="1"/>
</dbReference>
<evidence type="ECO:0000256" key="2">
    <source>
        <dbReference type="ARBA" id="ARBA00005466"/>
    </source>
</evidence>
<dbReference type="Pfam" id="PF08031">
    <property type="entry name" value="BBE"/>
    <property type="match status" value="1"/>
</dbReference>
<comment type="similarity">
    <text evidence="2">Belongs to the oxygen-dependent FAD-linked oxidoreductase family.</text>
</comment>
<evidence type="ECO:0000256" key="3">
    <source>
        <dbReference type="ARBA" id="ARBA00022630"/>
    </source>
</evidence>
<feature type="domain" description="FAD-binding PCMH-type" evidence="6">
    <location>
        <begin position="1"/>
        <end position="124"/>
    </location>
</feature>
<reference evidence="7" key="1">
    <citation type="submission" date="2020-05" db="EMBL/GenBank/DDBJ databases">
        <title>Chaetoglobosin P from Discosia rubi as a thermally sensitive antifungal against Cryptococcus neoformans.</title>
        <authorList>
            <person name="Perlatti B."/>
            <person name="Nichols C.B."/>
            <person name="Nan L."/>
            <person name="Wiemann P."/>
            <person name="Harvey C.J.B."/>
            <person name="Alspaugh J.A."/>
            <person name="Bills G.F."/>
        </authorList>
    </citation>
    <scope>NUCLEOTIDE SEQUENCE</scope>
    <source>
        <strain evidence="7">TTI-00885</strain>
    </source>
</reference>
<accession>A0A6M6IGI6</accession>
<reference evidence="7" key="2">
    <citation type="submission" date="2020-05" db="EMBL/GenBank/DDBJ databases">
        <authorList>
            <person name="Lan N."/>
        </authorList>
    </citation>
    <scope>NUCLEOTIDE SEQUENCE</scope>
    <source>
        <strain evidence="7">TTI-00885</strain>
    </source>
</reference>
<keyword evidence="5" id="KW-0560">Oxidoreductase</keyword>
<dbReference type="GO" id="GO:0016491">
    <property type="term" value="F:oxidoreductase activity"/>
    <property type="evidence" value="ECO:0007669"/>
    <property type="project" value="UniProtKB-KW"/>
</dbReference>
<dbReference type="InterPro" id="IPR016169">
    <property type="entry name" value="FAD-bd_PCMH_sub2"/>
</dbReference>
<gene>
    <name evidence="7" type="primary">g70</name>
</gene>
<dbReference type="PANTHER" id="PTHR42973:SF39">
    <property type="entry name" value="FAD-BINDING PCMH-TYPE DOMAIN-CONTAINING PROTEIN"/>
    <property type="match status" value="1"/>
</dbReference>
<dbReference type="PANTHER" id="PTHR42973">
    <property type="entry name" value="BINDING OXIDOREDUCTASE, PUTATIVE (AFU_ORTHOLOGUE AFUA_1G17690)-RELATED"/>
    <property type="match status" value="1"/>
</dbReference>